<evidence type="ECO:0000313" key="2">
    <source>
        <dbReference type="Proteomes" id="UP000239589"/>
    </source>
</evidence>
<sequence>MIEVIEIPVSLTYFQLPEVVQARLQFLLDRQDAGEELTLAERNEAEGLVDLAEFLSLLSLRSQRIMRAG</sequence>
<reference evidence="1 2" key="1">
    <citation type="submission" date="2018-02" db="EMBL/GenBank/DDBJ databases">
        <title>Discovery of a pederin family compound in a non-symbiotic bloom-forming cyanobacterium.</title>
        <authorList>
            <person name="Kust A."/>
            <person name="Mares J."/>
            <person name="Jokela J."/>
            <person name="Urajova P."/>
            <person name="Hajek J."/>
            <person name="Saurav K."/>
            <person name="Voracova K."/>
            <person name="Fewer D.P."/>
            <person name="Haapaniemi E."/>
            <person name="Permi P."/>
            <person name="Rehakova K."/>
            <person name="Sivonen K."/>
            <person name="Hrouzek P."/>
        </authorList>
    </citation>
    <scope>NUCLEOTIDE SEQUENCE [LARGE SCALE GENOMIC DNA]</scope>
    <source>
        <strain evidence="1 2">CHARLIE-1</strain>
    </source>
</reference>
<evidence type="ECO:0000313" key="1">
    <source>
        <dbReference type="EMBL" id="PPJ65030.1"/>
    </source>
</evidence>
<gene>
    <name evidence="1" type="ORF">CUN59_01555</name>
</gene>
<protein>
    <submittedName>
        <fullName evidence="1">Uncharacterized protein</fullName>
    </submittedName>
</protein>
<dbReference type="EMBL" id="PGEM01000010">
    <property type="protein sequence ID" value="PPJ65030.1"/>
    <property type="molecule type" value="Genomic_DNA"/>
</dbReference>
<dbReference type="OrthoDB" id="465542at2"/>
<comment type="caution">
    <text evidence="1">The sequence shown here is derived from an EMBL/GenBank/DDBJ whole genome shotgun (WGS) entry which is preliminary data.</text>
</comment>
<dbReference type="AlphaFoldDB" id="A0A2S6CZI9"/>
<dbReference type="Proteomes" id="UP000239589">
    <property type="component" value="Unassembled WGS sequence"/>
</dbReference>
<dbReference type="RefSeq" id="WP_104386187.1">
    <property type="nucleotide sequence ID" value="NZ_PGEM01000010.1"/>
</dbReference>
<name>A0A2S6CZI9_9CYAN</name>
<organism evidence="1 2">
    <name type="scientific">Cuspidothrix issatschenkoi CHARLIE-1</name>
    <dbReference type="NCBI Taxonomy" id="2052836"/>
    <lineage>
        <taxon>Bacteria</taxon>
        <taxon>Bacillati</taxon>
        <taxon>Cyanobacteriota</taxon>
        <taxon>Cyanophyceae</taxon>
        <taxon>Nostocales</taxon>
        <taxon>Aphanizomenonaceae</taxon>
        <taxon>Cuspidothrix</taxon>
    </lineage>
</organism>
<keyword evidence="2" id="KW-1185">Reference proteome</keyword>
<accession>A0A2S6CZI9</accession>
<proteinExistence type="predicted"/>